<evidence type="ECO:0000313" key="4">
    <source>
        <dbReference type="EnsemblMetazoa" id="CLYHEMP010014.1"/>
    </source>
</evidence>
<dbReference type="InterPro" id="IPR035940">
    <property type="entry name" value="CAP_sf"/>
</dbReference>
<evidence type="ECO:0000256" key="1">
    <source>
        <dbReference type="PROSITE-ProRule" id="PRU01005"/>
    </source>
</evidence>
<dbReference type="Pfam" id="PF00188">
    <property type="entry name" value="CAP"/>
    <property type="match status" value="1"/>
</dbReference>
<feature type="chain" id="PRO_5029736702" description="ShKT domain-containing protein" evidence="2">
    <location>
        <begin position="19"/>
        <end position="242"/>
    </location>
</feature>
<protein>
    <recommendedName>
        <fullName evidence="3">ShKT domain-containing protein</fullName>
    </recommendedName>
</protein>
<dbReference type="Gene3D" id="3.40.33.10">
    <property type="entry name" value="CAP"/>
    <property type="match status" value="1"/>
</dbReference>
<dbReference type="InterPro" id="IPR034113">
    <property type="entry name" value="SCP_GAPR1-like"/>
</dbReference>
<reference evidence="4" key="1">
    <citation type="submission" date="2021-01" db="UniProtKB">
        <authorList>
            <consortium name="EnsemblMetazoa"/>
        </authorList>
    </citation>
    <scope>IDENTIFICATION</scope>
</reference>
<dbReference type="GO" id="GO:0005576">
    <property type="term" value="C:extracellular region"/>
    <property type="evidence" value="ECO:0007669"/>
    <property type="project" value="InterPro"/>
</dbReference>
<dbReference type="SUPFAM" id="SSF55797">
    <property type="entry name" value="PR-1-like"/>
    <property type="match status" value="1"/>
</dbReference>
<dbReference type="CDD" id="cd05382">
    <property type="entry name" value="CAP_GAPR1-like"/>
    <property type="match status" value="1"/>
</dbReference>
<organism evidence="4 5">
    <name type="scientific">Clytia hemisphaerica</name>
    <dbReference type="NCBI Taxonomy" id="252671"/>
    <lineage>
        <taxon>Eukaryota</taxon>
        <taxon>Metazoa</taxon>
        <taxon>Cnidaria</taxon>
        <taxon>Hydrozoa</taxon>
        <taxon>Hydroidolina</taxon>
        <taxon>Leptothecata</taxon>
        <taxon>Obeliida</taxon>
        <taxon>Clytiidae</taxon>
        <taxon>Clytia</taxon>
    </lineage>
</organism>
<dbReference type="InterPro" id="IPR014044">
    <property type="entry name" value="CAP_dom"/>
</dbReference>
<dbReference type="PANTHER" id="PTHR10334">
    <property type="entry name" value="CYSTEINE-RICH SECRETORY PROTEIN-RELATED"/>
    <property type="match status" value="1"/>
</dbReference>
<dbReference type="PROSITE" id="PS51670">
    <property type="entry name" value="SHKT"/>
    <property type="match status" value="1"/>
</dbReference>
<dbReference type="InterPro" id="IPR002413">
    <property type="entry name" value="V5_allergen-like"/>
</dbReference>
<dbReference type="InterPro" id="IPR001283">
    <property type="entry name" value="CRISP-related"/>
</dbReference>
<proteinExistence type="predicted"/>
<feature type="signal peptide" evidence="2">
    <location>
        <begin position="1"/>
        <end position="18"/>
    </location>
</feature>
<evidence type="ECO:0000259" key="3">
    <source>
        <dbReference type="PROSITE" id="PS51670"/>
    </source>
</evidence>
<dbReference type="InterPro" id="IPR003582">
    <property type="entry name" value="ShKT_dom"/>
</dbReference>
<dbReference type="RefSeq" id="XP_066935561.1">
    <property type="nucleotide sequence ID" value="XM_067079460.1"/>
</dbReference>
<dbReference type="SMART" id="SM00254">
    <property type="entry name" value="ShKT"/>
    <property type="match status" value="1"/>
</dbReference>
<sequence>MNLLLAIFLVALAAVCGAEKCKDKYSNCPTGLKRYCTSTAHPYVKTSWCRKTCKDCTPAPTPPPPAYVTAQPKLSRREMLKIKEICLAAHNAKRALHKDTPPMTYDMDLAKRAQTYAEYMLENKQWKHDPYRKHGYKGGVGENLFWSSSAFKSSTHGVNAWYNEIKNYNFGTGKSNGGVIGHFTQLVWDSSTILGCGVARGTGGTYLVSRYRPAGNYRGAYLKHVHELKPQPGIVSDVDAVL</sequence>
<dbReference type="PRINTS" id="PR00837">
    <property type="entry name" value="V5TPXLIKE"/>
</dbReference>
<comment type="caution">
    <text evidence="1">Lacks conserved residue(s) required for the propagation of feature annotation.</text>
</comment>
<evidence type="ECO:0000256" key="2">
    <source>
        <dbReference type="SAM" id="SignalP"/>
    </source>
</evidence>
<dbReference type="EnsemblMetazoa" id="CLYHEMT010014.1">
    <property type="protein sequence ID" value="CLYHEMP010014.1"/>
    <property type="gene ID" value="CLYHEMG010014"/>
</dbReference>
<dbReference type="SMART" id="SM00198">
    <property type="entry name" value="SCP"/>
    <property type="match status" value="1"/>
</dbReference>
<dbReference type="InterPro" id="IPR018244">
    <property type="entry name" value="Allrgn_V5/Tpx1_CS"/>
</dbReference>
<dbReference type="PROSITE" id="PS01009">
    <property type="entry name" value="CRISP_1"/>
    <property type="match status" value="1"/>
</dbReference>
<keyword evidence="5" id="KW-1185">Reference proteome</keyword>
<dbReference type="OrthoDB" id="5951601at2759"/>
<dbReference type="GeneID" id="136823278"/>
<keyword evidence="2" id="KW-0732">Signal</keyword>
<accession>A0A7M5V599</accession>
<feature type="domain" description="ShKT" evidence="3">
    <location>
        <begin position="21"/>
        <end position="56"/>
    </location>
</feature>
<dbReference type="Proteomes" id="UP000594262">
    <property type="component" value="Unplaced"/>
</dbReference>
<dbReference type="PRINTS" id="PR00838">
    <property type="entry name" value="V5ALLERGEN"/>
</dbReference>
<evidence type="ECO:0000313" key="5">
    <source>
        <dbReference type="Proteomes" id="UP000594262"/>
    </source>
</evidence>
<name>A0A7M5V599_9CNID</name>
<dbReference type="AlphaFoldDB" id="A0A7M5V599"/>